<keyword evidence="1" id="KW-0472">Membrane</keyword>
<name>X0YLA3_9ZZZZ</name>
<dbReference type="EMBL" id="BART01007374">
    <property type="protein sequence ID" value="GAG56969.1"/>
    <property type="molecule type" value="Genomic_DNA"/>
</dbReference>
<keyword evidence="1" id="KW-1133">Transmembrane helix</keyword>
<accession>X0YLA3</accession>
<comment type="caution">
    <text evidence="2">The sequence shown here is derived from an EMBL/GenBank/DDBJ whole genome shotgun (WGS) entry which is preliminary data.</text>
</comment>
<evidence type="ECO:0000313" key="2">
    <source>
        <dbReference type="EMBL" id="GAG56969.1"/>
    </source>
</evidence>
<feature type="transmembrane region" description="Helical" evidence="1">
    <location>
        <begin position="159"/>
        <end position="178"/>
    </location>
</feature>
<sequence length="187" mass="22162">MSESKQHKTLKHKAKEQFLNRGYFLSSFDREVVDGYRPDIILENDEEVLFVEIVVTSDHELEDDLTYHNKPVRFIKYYTLDSWVKTNLGTGTRKSPEEIIREIMAALGPDQKYTEQVANDIGSSWETVWKYLRLIAWIQSCPKVSRIPIGKKETWRREWGSLCSICVAIWVAYFPILFQYRLRYIIF</sequence>
<protein>
    <submittedName>
        <fullName evidence="2">Uncharacterized protein</fullName>
    </submittedName>
</protein>
<proteinExistence type="predicted"/>
<organism evidence="2">
    <name type="scientific">marine sediment metagenome</name>
    <dbReference type="NCBI Taxonomy" id="412755"/>
    <lineage>
        <taxon>unclassified sequences</taxon>
        <taxon>metagenomes</taxon>
        <taxon>ecological metagenomes</taxon>
    </lineage>
</organism>
<evidence type="ECO:0000256" key="1">
    <source>
        <dbReference type="SAM" id="Phobius"/>
    </source>
</evidence>
<gene>
    <name evidence="2" type="ORF">S01H4_16794</name>
</gene>
<dbReference type="AlphaFoldDB" id="X0YLA3"/>
<keyword evidence="1" id="KW-0812">Transmembrane</keyword>
<reference evidence="2" key="1">
    <citation type="journal article" date="2014" name="Front. Microbiol.">
        <title>High frequency of phylogenetically diverse reductive dehalogenase-homologous genes in deep subseafloor sedimentary metagenomes.</title>
        <authorList>
            <person name="Kawai M."/>
            <person name="Futagami T."/>
            <person name="Toyoda A."/>
            <person name="Takaki Y."/>
            <person name="Nishi S."/>
            <person name="Hori S."/>
            <person name="Arai W."/>
            <person name="Tsubouchi T."/>
            <person name="Morono Y."/>
            <person name="Uchiyama I."/>
            <person name="Ito T."/>
            <person name="Fujiyama A."/>
            <person name="Inagaki F."/>
            <person name="Takami H."/>
        </authorList>
    </citation>
    <scope>NUCLEOTIDE SEQUENCE</scope>
    <source>
        <strain evidence="2">Expedition CK06-06</strain>
    </source>
</reference>